<name>E8LSX0_9VIBR</name>
<dbReference type="GO" id="GO:0005886">
    <property type="term" value="C:plasma membrane"/>
    <property type="evidence" value="ECO:0007669"/>
    <property type="project" value="TreeGrafter"/>
</dbReference>
<evidence type="ECO:0000256" key="3">
    <source>
        <dbReference type="SAM" id="Phobius"/>
    </source>
</evidence>
<dbReference type="eggNOG" id="COG2199">
    <property type="taxonomic scope" value="Bacteria"/>
</dbReference>
<comment type="catalytic activity">
    <reaction evidence="2">
        <text>2 GTP = 3',3'-c-di-GMP + 2 diphosphate</text>
        <dbReference type="Rhea" id="RHEA:24898"/>
        <dbReference type="ChEBI" id="CHEBI:33019"/>
        <dbReference type="ChEBI" id="CHEBI:37565"/>
        <dbReference type="ChEBI" id="CHEBI:58805"/>
        <dbReference type="EC" id="2.7.7.65"/>
    </reaction>
</comment>
<proteinExistence type="predicted"/>
<dbReference type="InterPro" id="IPR029787">
    <property type="entry name" value="Nucleotide_cyclase"/>
</dbReference>
<keyword evidence="3" id="KW-1133">Transmembrane helix</keyword>
<dbReference type="SUPFAM" id="SSF55073">
    <property type="entry name" value="Nucleotide cyclase"/>
    <property type="match status" value="1"/>
</dbReference>
<dbReference type="GO" id="GO:0043709">
    <property type="term" value="P:cell adhesion involved in single-species biofilm formation"/>
    <property type="evidence" value="ECO:0007669"/>
    <property type="project" value="TreeGrafter"/>
</dbReference>
<dbReference type="SMART" id="SM00267">
    <property type="entry name" value="GGDEF"/>
    <property type="match status" value="1"/>
</dbReference>
<dbReference type="InterPro" id="IPR043128">
    <property type="entry name" value="Rev_trsase/Diguanyl_cyclase"/>
</dbReference>
<evidence type="ECO:0000313" key="5">
    <source>
        <dbReference type="EMBL" id="EGA66163.1"/>
    </source>
</evidence>
<evidence type="ECO:0000256" key="1">
    <source>
        <dbReference type="ARBA" id="ARBA00012528"/>
    </source>
</evidence>
<keyword evidence="3" id="KW-0472">Membrane</keyword>
<reference evidence="5 6" key="1">
    <citation type="journal article" date="2012" name="Int. J. Syst. Evol. Microbiol.">
        <title>Vibrio caribbeanicus sp. nov., isolated from the marine sponge Scleritoderma cyanea.</title>
        <authorList>
            <person name="Hoffmann M."/>
            <person name="Monday S.R."/>
            <person name="Allard M.W."/>
            <person name="Strain E.A."/>
            <person name="Whittaker P."/>
            <person name="Naum M."/>
            <person name="McCarthy P.J."/>
            <person name="Lopez J.V."/>
            <person name="Fischer M."/>
            <person name="Brown E.W."/>
        </authorList>
    </citation>
    <scope>NUCLEOTIDE SEQUENCE [LARGE SCALE GENOMIC DNA]</scope>
    <source>
        <strain evidence="5 6">LMG 20546</strain>
    </source>
</reference>
<dbReference type="PROSITE" id="PS50887">
    <property type="entry name" value="GGDEF"/>
    <property type="match status" value="1"/>
</dbReference>
<evidence type="ECO:0000259" key="4">
    <source>
        <dbReference type="PROSITE" id="PS50887"/>
    </source>
</evidence>
<evidence type="ECO:0000256" key="2">
    <source>
        <dbReference type="ARBA" id="ARBA00034247"/>
    </source>
</evidence>
<gene>
    <name evidence="5" type="ORF">VIBR0546_00320</name>
</gene>
<dbReference type="EMBL" id="AEVS01000049">
    <property type="protein sequence ID" value="EGA66163.1"/>
    <property type="molecule type" value="Genomic_DNA"/>
</dbReference>
<feature type="transmembrane region" description="Helical" evidence="3">
    <location>
        <begin position="49"/>
        <end position="66"/>
    </location>
</feature>
<feature type="transmembrane region" description="Helical" evidence="3">
    <location>
        <begin position="17"/>
        <end position="37"/>
    </location>
</feature>
<evidence type="ECO:0000313" key="6">
    <source>
        <dbReference type="Proteomes" id="UP000004371"/>
    </source>
</evidence>
<dbReference type="AlphaFoldDB" id="E8LSX0"/>
<dbReference type="PANTHER" id="PTHR45138:SF9">
    <property type="entry name" value="DIGUANYLATE CYCLASE DGCM-RELATED"/>
    <property type="match status" value="1"/>
</dbReference>
<dbReference type="OrthoDB" id="70510at2"/>
<dbReference type="PANTHER" id="PTHR45138">
    <property type="entry name" value="REGULATORY COMPONENTS OF SENSORY TRANSDUCTION SYSTEM"/>
    <property type="match status" value="1"/>
</dbReference>
<dbReference type="InterPro" id="IPR050469">
    <property type="entry name" value="Diguanylate_Cyclase"/>
</dbReference>
<dbReference type="STRING" id="945543.VIBR0546_00320"/>
<comment type="caution">
    <text evidence="5">The sequence shown here is derived from an EMBL/GenBank/DDBJ whole genome shotgun (WGS) entry which is preliminary data.</text>
</comment>
<dbReference type="GO" id="GO:0052621">
    <property type="term" value="F:diguanylate cyclase activity"/>
    <property type="evidence" value="ECO:0007669"/>
    <property type="project" value="UniProtKB-EC"/>
</dbReference>
<dbReference type="CDD" id="cd01949">
    <property type="entry name" value="GGDEF"/>
    <property type="match status" value="1"/>
</dbReference>
<protein>
    <recommendedName>
        <fullName evidence="1">diguanylate cyclase</fullName>
        <ecNumber evidence="1">2.7.7.65</ecNumber>
    </recommendedName>
</protein>
<dbReference type="NCBIfam" id="TIGR00254">
    <property type="entry name" value="GGDEF"/>
    <property type="match status" value="1"/>
</dbReference>
<sequence>MDADLAKEQLVSINTKYYLVLLSSAFIGVATFITTYFGQTLNIESRNDLLFESNTLFILLFIYFILARKLVTNRLVKIGFLLLILNQAYDVITEIDVLDRWADNNDFLHTLIEDGSLQIAYLLIAFGITRLINDMHNRATIDELTGLYNRKKLREIELDTFDLIYFDLDGLKLVNDSKGHSAGDLLIIRFARGLKSSLPSQGSAYRIGGDEFVAVVPDGDSDELIKNLDKQLEERSISYSYGIEPQTRREKFKEALIKTDQAMYQMKNSQRNG</sequence>
<dbReference type="GO" id="GO:1902201">
    <property type="term" value="P:negative regulation of bacterial-type flagellum-dependent cell motility"/>
    <property type="evidence" value="ECO:0007669"/>
    <property type="project" value="TreeGrafter"/>
</dbReference>
<keyword evidence="6" id="KW-1185">Reference proteome</keyword>
<organism evidence="5 6">
    <name type="scientific">Vibrio brasiliensis LMG 20546</name>
    <dbReference type="NCBI Taxonomy" id="945543"/>
    <lineage>
        <taxon>Bacteria</taxon>
        <taxon>Pseudomonadati</taxon>
        <taxon>Pseudomonadota</taxon>
        <taxon>Gammaproteobacteria</taxon>
        <taxon>Vibrionales</taxon>
        <taxon>Vibrionaceae</taxon>
        <taxon>Vibrio</taxon>
        <taxon>Vibrio oreintalis group</taxon>
    </lineage>
</organism>
<feature type="domain" description="GGDEF" evidence="4">
    <location>
        <begin position="159"/>
        <end position="273"/>
    </location>
</feature>
<dbReference type="Gene3D" id="3.30.70.270">
    <property type="match status" value="1"/>
</dbReference>
<keyword evidence="3" id="KW-0812">Transmembrane</keyword>
<dbReference type="InterPro" id="IPR000160">
    <property type="entry name" value="GGDEF_dom"/>
</dbReference>
<dbReference type="Proteomes" id="UP000004371">
    <property type="component" value="Unassembled WGS sequence"/>
</dbReference>
<accession>E8LSX0</accession>
<dbReference type="Pfam" id="PF00990">
    <property type="entry name" value="GGDEF"/>
    <property type="match status" value="1"/>
</dbReference>
<dbReference type="EC" id="2.7.7.65" evidence="1"/>